<dbReference type="PANTHER" id="PTHR30346">
    <property type="entry name" value="TRANSCRIPTIONAL DUAL REGULATOR HCAR-RELATED"/>
    <property type="match status" value="1"/>
</dbReference>
<dbReference type="GO" id="GO:0032993">
    <property type="term" value="C:protein-DNA complex"/>
    <property type="evidence" value="ECO:0007669"/>
    <property type="project" value="TreeGrafter"/>
</dbReference>
<protein>
    <recommendedName>
        <fullName evidence="5">HTH lysR-type domain-containing protein</fullName>
    </recommendedName>
</protein>
<keyword evidence="4" id="KW-0804">Transcription</keyword>
<evidence type="ECO:0000256" key="2">
    <source>
        <dbReference type="ARBA" id="ARBA00023015"/>
    </source>
</evidence>
<dbReference type="PROSITE" id="PS50931">
    <property type="entry name" value="HTH_LYSR"/>
    <property type="match status" value="1"/>
</dbReference>
<dbReference type="SUPFAM" id="SSF53850">
    <property type="entry name" value="Periplasmic binding protein-like II"/>
    <property type="match status" value="1"/>
</dbReference>
<dbReference type="CDD" id="cd08414">
    <property type="entry name" value="PBP2_LTTR_aromatics_like"/>
    <property type="match status" value="1"/>
</dbReference>
<dbReference type="EMBL" id="CADCVH010000056">
    <property type="protein sequence ID" value="CAA9458149.1"/>
    <property type="molecule type" value="Genomic_DNA"/>
</dbReference>
<dbReference type="Gene3D" id="3.40.190.10">
    <property type="entry name" value="Periplasmic binding protein-like II"/>
    <property type="match status" value="2"/>
</dbReference>
<dbReference type="GO" id="GO:0003700">
    <property type="term" value="F:DNA-binding transcription factor activity"/>
    <property type="evidence" value="ECO:0007669"/>
    <property type="project" value="InterPro"/>
</dbReference>
<keyword evidence="3" id="KW-0238">DNA-binding</keyword>
<accession>A0A6J4R167</accession>
<feature type="domain" description="HTH lysR-type" evidence="5">
    <location>
        <begin position="1"/>
        <end position="58"/>
    </location>
</feature>
<proteinExistence type="inferred from homology"/>
<evidence type="ECO:0000259" key="5">
    <source>
        <dbReference type="PROSITE" id="PS50931"/>
    </source>
</evidence>
<dbReference type="AlphaFoldDB" id="A0A6J4R167"/>
<dbReference type="InterPro" id="IPR036390">
    <property type="entry name" value="WH_DNA-bd_sf"/>
</dbReference>
<organism evidence="6">
    <name type="scientific">uncultured Rubrobacteraceae bacterium</name>
    <dbReference type="NCBI Taxonomy" id="349277"/>
    <lineage>
        <taxon>Bacteria</taxon>
        <taxon>Bacillati</taxon>
        <taxon>Actinomycetota</taxon>
        <taxon>Rubrobacteria</taxon>
        <taxon>Rubrobacterales</taxon>
        <taxon>Rubrobacteraceae</taxon>
        <taxon>environmental samples</taxon>
    </lineage>
</organism>
<dbReference type="Gene3D" id="1.10.10.10">
    <property type="entry name" value="Winged helix-like DNA-binding domain superfamily/Winged helix DNA-binding domain"/>
    <property type="match status" value="1"/>
</dbReference>
<evidence type="ECO:0000256" key="4">
    <source>
        <dbReference type="ARBA" id="ARBA00023163"/>
    </source>
</evidence>
<evidence type="ECO:0000256" key="1">
    <source>
        <dbReference type="ARBA" id="ARBA00009437"/>
    </source>
</evidence>
<keyword evidence="2" id="KW-0805">Transcription regulation</keyword>
<reference evidence="6" key="1">
    <citation type="submission" date="2020-02" db="EMBL/GenBank/DDBJ databases">
        <authorList>
            <person name="Meier V. D."/>
        </authorList>
    </citation>
    <scope>NUCLEOTIDE SEQUENCE</scope>
    <source>
        <strain evidence="6">AVDCRST_MAG02</strain>
    </source>
</reference>
<evidence type="ECO:0000313" key="6">
    <source>
        <dbReference type="EMBL" id="CAA9458149.1"/>
    </source>
</evidence>
<comment type="similarity">
    <text evidence="1">Belongs to the LysR transcriptional regulatory family.</text>
</comment>
<dbReference type="PANTHER" id="PTHR30346:SF0">
    <property type="entry name" value="HCA OPERON TRANSCRIPTIONAL ACTIVATOR HCAR"/>
    <property type="match status" value="1"/>
</dbReference>
<dbReference type="Pfam" id="PF00126">
    <property type="entry name" value="HTH_1"/>
    <property type="match status" value="1"/>
</dbReference>
<dbReference type="InterPro" id="IPR036388">
    <property type="entry name" value="WH-like_DNA-bd_sf"/>
</dbReference>
<dbReference type="InterPro" id="IPR000847">
    <property type="entry name" value="LysR_HTH_N"/>
</dbReference>
<dbReference type="FunFam" id="1.10.10.10:FF:000001">
    <property type="entry name" value="LysR family transcriptional regulator"/>
    <property type="match status" value="1"/>
</dbReference>
<dbReference type="InterPro" id="IPR005119">
    <property type="entry name" value="LysR_subst-bd"/>
</dbReference>
<dbReference type="Pfam" id="PF03466">
    <property type="entry name" value="LysR_substrate"/>
    <property type="match status" value="1"/>
</dbReference>
<dbReference type="PRINTS" id="PR00039">
    <property type="entry name" value="HTHLYSR"/>
</dbReference>
<name>A0A6J4R167_9ACTN</name>
<dbReference type="SUPFAM" id="SSF46785">
    <property type="entry name" value="Winged helix' DNA-binding domain"/>
    <property type="match status" value="1"/>
</dbReference>
<gene>
    <name evidence="6" type="ORF">AVDCRST_MAG02-1677</name>
</gene>
<sequence>MELRQLRYFVAVAEELHFGRAAERTHVAQPALSKQVRNLERELGVELLDRSERRVKLTDAGRVFLEKAYSVLEGAEEAEAAAARAARGEVGRLSVGFSGYTLYGVLPEAVRAFRNRFPGVELSVQEGCTKALTEGLMGGRFDVGLLHPPLGEGAGGALELETVATEPLIAALPEDHPLAGEAEIPLSALANDTLVAACRAAGFGPRAANEEEPQTAIGLVAAGVGVALVWESMGNLKRPGVVYARLAGTPPRLETAVAWRRGNPSAVVRAFVEVVKGLDPSVSRVDGPTGARKASTILS</sequence>
<dbReference type="GO" id="GO:0003677">
    <property type="term" value="F:DNA binding"/>
    <property type="evidence" value="ECO:0007669"/>
    <property type="project" value="UniProtKB-KW"/>
</dbReference>
<evidence type="ECO:0000256" key="3">
    <source>
        <dbReference type="ARBA" id="ARBA00023125"/>
    </source>
</evidence>